<name>A0A9D4QRP5_DREPO</name>
<dbReference type="InterPro" id="IPR046906">
    <property type="entry name" value="Mab-21_HhH/H2TH-like"/>
</dbReference>
<dbReference type="Gene3D" id="1.10.1410.40">
    <property type="match status" value="1"/>
</dbReference>
<evidence type="ECO:0000313" key="3">
    <source>
        <dbReference type="Proteomes" id="UP000828390"/>
    </source>
</evidence>
<accession>A0A9D4QRP5</accession>
<comment type="caution">
    <text evidence="2">The sequence shown here is derived from an EMBL/GenBank/DDBJ whole genome shotgun (WGS) entry which is preliminary data.</text>
</comment>
<dbReference type="PANTHER" id="PTHR10656:SF69">
    <property type="entry name" value="MAB-21-LIKE HHH_H2TH-LIKE DOMAIN-CONTAINING PROTEIN"/>
    <property type="match status" value="1"/>
</dbReference>
<dbReference type="Proteomes" id="UP000828390">
    <property type="component" value="Unassembled WGS sequence"/>
</dbReference>
<evidence type="ECO:0000259" key="1">
    <source>
        <dbReference type="Pfam" id="PF20266"/>
    </source>
</evidence>
<dbReference type="PANTHER" id="PTHR10656">
    <property type="entry name" value="CELL FATE DETERMINING PROTEIN MAB21-RELATED"/>
    <property type="match status" value="1"/>
</dbReference>
<dbReference type="EMBL" id="JAIWYP010000004">
    <property type="protein sequence ID" value="KAH3840673.1"/>
    <property type="molecule type" value="Genomic_DNA"/>
</dbReference>
<evidence type="ECO:0000313" key="2">
    <source>
        <dbReference type="EMBL" id="KAH3840673.1"/>
    </source>
</evidence>
<dbReference type="InterPro" id="IPR024810">
    <property type="entry name" value="MAB21L/cGLR"/>
</dbReference>
<gene>
    <name evidence="2" type="ORF">DPMN_114127</name>
</gene>
<reference evidence="2" key="1">
    <citation type="journal article" date="2019" name="bioRxiv">
        <title>The Genome of the Zebra Mussel, Dreissena polymorpha: A Resource for Invasive Species Research.</title>
        <authorList>
            <person name="McCartney M.A."/>
            <person name="Auch B."/>
            <person name="Kono T."/>
            <person name="Mallez S."/>
            <person name="Zhang Y."/>
            <person name="Obille A."/>
            <person name="Becker A."/>
            <person name="Abrahante J.E."/>
            <person name="Garbe J."/>
            <person name="Badalamenti J.P."/>
            <person name="Herman A."/>
            <person name="Mangelson H."/>
            <person name="Liachko I."/>
            <person name="Sullivan S."/>
            <person name="Sone E.D."/>
            <person name="Koren S."/>
            <person name="Silverstein K.A.T."/>
            <person name="Beckman K.B."/>
            <person name="Gohl D.M."/>
        </authorList>
    </citation>
    <scope>NUCLEOTIDE SEQUENCE</scope>
    <source>
        <strain evidence="2">Duluth1</strain>
        <tissue evidence="2">Whole animal</tissue>
    </source>
</reference>
<organism evidence="2 3">
    <name type="scientific">Dreissena polymorpha</name>
    <name type="common">Zebra mussel</name>
    <name type="synonym">Mytilus polymorpha</name>
    <dbReference type="NCBI Taxonomy" id="45954"/>
    <lineage>
        <taxon>Eukaryota</taxon>
        <taxon>Metazoa</taxon>
        <taxon>Spiralia</taxon>
        <taxon>Lophotrochozoa</taxon>
        <taxon>Mollusca</taxon>
        <taxon>Bivalvia</taxon>
        <taxon>Autobranchia</taxon>
        <taxon>Heteroconchia</taxon>
        <taxon>Euheterodonta</taxon>
        <taxon>Imparidentia</taxon>
        <taxon>Neoheterodontei</taxon>
        <taxon>Myida</taxon>
        <taxon>Dreissenoidea</taxon>
        <taxon>Dreissenidae</taxon>
        <taxon>Dreissena</taxon>
    </lineage>
</organism>
<sequence length="678" mass="78871">MEGRDTYLRRERKLTIAGQLMGTNFEYFHFGSQSEGTTTPGLNSDIDLLCSDKRVNIMTDWRDWEAGMENFLMLRDDITPPQQYLLQVIYPYTPEPVTSISDDRFVRKDSGQILLSSERGKQNIEQKVSRLGEVTRNGPSVSYIPNWDIVRTFPVCKPIPEIHHWIDRCRGRHWPPAKLLEAARRSPSFLVPAGHPDSDYKREEWRLSPNLIERMLMFSFNMTQIKCYISLKIIKTALLNKIVRDCITSFHCKTLMFYTIERTHPSLWKEHNLVFQLLLCLQVLRKWLRLGCLPHYIIEGVNLFDGKLSMVQQRRLLQYVNYLIKNDLQDLFHIDIDEFGCRLRACGILRIGQAGARELDPVRLRYGISCLLKYEYFESCNTELTEIVYGIQSSNTNFQQGIHKLRAVVGNSTNGKLTTVAYDLIYHLFALHTSVQSSTSSRLPNPAFIEIIRRFRYSLKTDVVSSRLKLASVLYCFGHLHAAIRVLEDVEKKDHIKVKAVCGIRDREGDRDLQVFANMMSDSCDNVHSEPSFASCVRFIRQEAHCAPYIFWFEMNRSMTEEEVAQRTTSKKIWMDTAEVDARPFLYYLQYLTYGGLGERNKQLHACEILKSYIFNSRNDIKAHHLETALNLIGHCCEMEGDYQMALYIYEISLLFENTNNAANWHIQRLQRIIGNLE</sequence>
<protein>
    <recommendedName>
        <fullName evidence="1">Mab-21-like HhH/H2TH-like domain-containing protein</fullName>
    </recommendedName>
</protein>
<dbReference type="Pfam" id="PF20266">
    <property type="entry name" value="Mab-21_C"/>
    <property type="match status" value="1"/>
</dbReference>
<feature type="domain" description="Mab-21-like HhH/H2TH-like" evidence="1">
    <location>
        <begin position="229"/>
        <end position="316"/>
    </location>
</feature>
<proteinExistence type="predicted"/>
<keyword evidence="3" id="KW-1185">Reference proteome</keyword>
<dbReference type="SMART" id="SM01265">
    <property type="entry name" value="Mab-21"/>
    <property type="match status" value="1"/>
</dbReference>
<dbReference type="AlphaFoldDB" id="A0A9D4QRP5"/>
<reference evidence="2" key="2">
    <citation type="submission" date="2020-11" db="EMBL/GenBank/DDBJ databases">
        <authorList>
            <person name="McCartney M.A."/>
            <person name="Auch B."/>
            <person name="Kono T."/>
            <person name="Mallez S."/>
            <person name="Becker A."/>
            <person name="Gohl D.M."/>
            <person name="Silverstein K.A.T."/>
            <person name="Koren S."/>
            <person name="Bechman K.B."/>
            <person name="Herman A."/>
            <person name="Abrahante J.E."/>
            <person name="Garbe J."/>
        </authorList>
    </citation>
    <scope>NUCLEOTIDE SEQUENCE</scope>
    <source>
        <strain evidence="2">Duluth1</strain>
        <tissue evidence="2">Whole animal</tissue>
    </source>
</reference>